<dbReference type="PANTHER" id="PTHR12748">
    <property type="entry name" value="ORIGIN RECOGNITION COMPLEX SUBUNIT 3"/>
    <property type="match status" value="1"/>
</dbReference>
<dbReference type="OrthoDB" id="2573365at2759"/>
<dbReference type="GO" id="GO:0005656">
    <property type="term" value="C:nuclear pre-replicative complex"/>
    <property type="evidence" value="ECO:0007669"/>
    <property type="project" value="TreeGrafter"/>
</dbReference>
<dbReference type="Proteomes" id="UP000199727">
    <property type="component" value="Unassembled WGS sequence"/>
</dbReference>
<evidence type="ECO:0000313" key="4">
    <source>
        <dbReference type="Proteomes" id="UP000199727"/>
    </source>
</evidence>
<organism evidence="3 4">
    <name type="scientific">Cryptococcus neoformans Tu259-1</name>
    <dbReference type="NCBI Taxonomy" id="1230072"/>
    <lineage>
        <taxon>Eukaryota</taxon>
        <taxon>Fungi</taxon>
        <taxon>Dikarya</taxon>
        <taxon>Basidiomycota</taxon>
        <taxon>Agaricomycotina</taxon>
        <taxon>Tremellomycetes</taxon>
        <taxon>Tremellales</taxon>
        <taxon>Cryptococcaceae</taxon>
        <taxon>Cryptococcus</taxon>
        <taxon>Cryptococcus neoformans species complex</taxon>
    </lineage>
</organism>
<accession>A0A854QMK8</accession>
<dbReference type="EMBL" id="AMKT01000007">
    <property type="protein sequence ID" value="OXG29933.1"/>
    <property type="molecule type" value="Genomic_DNA"/>
</dbReference>
<gene>
    <name evidence="3" type="ORF">C361_00369</name>
</gene>
<protein>
    <recommendedName>
        <fullName evidence="2">Origin recognition complex subunit 3 winged helix C-terminal domain-containing protein</fullName>
    </recommendedName>
</protein>
<dbReference type="Pfam" id="PF18137">
    <property type="entry name" value="WHD_ORC"/>
    <property type="match status" value="1"/>
</dbReference>
<evidence type="ECO:0000256" key="1">
    <source>
        <dbReference type="SAM" id="MobiDB-lite"/>
    </source>
</evidence>
<feature type="domain" description="Origin recognition complex subunit 3 winged helix C-terminal" evidence="2">
    <location>
        <begin position="346"/>
        <end position="520"/>
    </location>
</feature>
<sequence length="524" mass="58527">MGDRLHSLSKGVFVIPFEPTALNQEDRENNHSSTRDTLDRLYETTLQIYEDARAEYEQEKTNEQLDDISDWLERNKATTFLQLPQKANRLPVAILQNASSSLADRITSLDATCYTLLGRDAPDVPAALRSIAIGFTGDTLGSGRKSSRTSIDEVEKWWQANGKGLPLMLYIQDAQTMPASVLSEITYILALHAGLPVRLLLSVSSAAVFLSSWGHIEPSSIDVSILRSGRSRRGAGGIDSIIRSSFEAPFKISEDLAEELRSNEALLGGGVAAAMKTLKWLLLYHSLNSPLALLVEKTKNSDQERVVQSLLNAVKSNPTNPSIPRKDLFELNPHPDMFSVLNPAPRTSILHSLSDPQDILPFFPASAPEKQSPNRHKSTKRKAASASMDSEKRRKPGELEELKVNEEDQILELKRLQTLFELWKSAGKTVNLWDWLDSFQGEDERRTEENKEGNGARVGSEQTDKDENIDKESRNEAPKRVTHDENRLHATFIRFVEEARMLGLIRARGKGRRADEVIKSVGIV</sequence>
<reference evidence="3 4" key="1">
    <citation type="submission" date="2017-06" db="EMBL/GenBank/DDBJ databases">
        <title>Global population genomics of the pathogenic fungus Cryptococcus neoformans var. grubii.</title>
        <authorList>
            <person name="Cuomo C."/>
            <person name="Litvintseva A."/>
            <person name="Chen Y."/>
            <person name="Young S."/>
            <person name="Zeng Q."/>
            <person name="Chapman S."/>
            <person name="Gujja S."/>
            <person name="Saif S."/>
            <person name="Birren B."/>
        </authorList>
    </citation>
    <scope>NUCLEOTIDE SEQUENCE [LARGE SCALE GENOMIC DNA]</scope>
    <source>
        <strain evidence="3 4">Tu259-1</strain>
    </source>
</reference>
<feature type="compositionally biased region" description="Basic and acidic residues" evidence="1">
    <location>
        <begin position="389"/>
        <end position="400"/>
    </location>
</feature>
<feature type="region of interest" description="Disordered" evidence="1">
    <location>
        <begin position="361"/>
        <end position="400"/>
    </location>
</feature>
<dbReference type="GO" id="GO:0003688">
    <property type="term" value="F:DNA replication origin binding"/>
    <property type="evidence" value="ECO:0007669"/>
    <property type="project" value="TreeGrafter"/>
</dbReference>
<feature type="compositionally biased region" description="Basic residues" evidence="1">
    <location>
        <begin position="373"/>
        <end position="383"/>
    </location>
</feature>
<evidence type="ECO:0000259" key="2">
    <source>
        <dbReference type="Pfam" id="PF18137"/>
    </source>
</evidence>
<feature type="compositionally biased region" description="Basic and acidic residues" evidence="1">
    <location>
        <begin position="443"/>
        <end position="454"/>
    </location>
</feature>
<feature type="region of interest" description="Disordered" evidence="1">
    <location>
        <begin position="443"/>
        <end position="483"/>
    </location>
</feature>
<dbReference type="InterPro" id="IPR020795">
    <property type="entry name" value="ORC3"/>
</dbReference>
<dbReference type="AlphaFoldDB" id="A0A854QMK8"/>
<dbReference type="InterPro" id="IPR040855">
    <property type="entry name" value="ORC_WH_C"/>
</dbReference>
<dbReference type="GO" id="GO:0031261">
    <property type="term" value="C:DNA replication preinitiation complex"/>
    <property type="evidence" value="ECO:0007669"/>
    <property type="project" value="TreeGrafter"/>
</dbReference>
<name>A0A854QMK8_CRYNE</name>
<comment type="caution">
    <text evidence="3">The sequence shown here is derived from an EMBL/GenBank/DDBJ whole genome shotgun (WGS) entry which is preliminary data.</text>
</comment>
<dbReference type="PANTHER" id="PTHR12748:SF0">
    <property type="entry name" value="ORIGIN RECOGNITION COMPLEX SUBUNIT 3"/>
    <property type="match status" value="1"/>
</dbReference>
<proteinExistence type="predicted"/>
<feature type="compositionally biased region" description="Basic and acidic residues" evidence="1">
    <location>
        <begin position="462"/>
        <end position="483"/>
    </location>
</feature>
<dbReference type="GO" id="GO:0005664">
    <property type="term" value="C:nuclear origin of replication recognition complex"/>
    <property type="evidence" value="ECO:0007669"/>
    <property type="project" value="InterPro"/>
</dbReference>
<dbReference type="GO" id="GO:0006270">
    <property type="term" value="P:DNA replication initiation"/>
    <property type="evidence" value="ECO:0007669"/>
    <property type="project" value="TreeGrafter"/>
</dbReference>
<evidence type="ECO:0000313" key="3">
    <source>
        <dbReference type="EMBL" id="OXG29933.1"/>
    </source>
</evidence>